<keyword evidence="2" id="KW-0808">Transferase</keyword>
<keyword evidence="3" id="KW-1185">Reference proteome</keyword>
<comment type="caution">
    <text evidence="2">The sequence shown here is derived from an EMBL/GenBank/DDBJ whole genome shotgun (WGS) entry which is preliminary data.</text>
</comment>
<feature type="domain" description="Aminoglycoside phosphotransferase" evidence="1">
    <location>
        <begin position="86"/>
        <end position="252"/>
    </location>
</feature>
<dbReference type="AlphaFoldDB" id="A0A167SFC0"/>
<gene>
    <name evidence="2" type="ORF">SPI_05772</name>
</gene>
<dbReference type="InterPro" id="IPR051678">
    <property type="entry name" value="AGP_Transferase"/>
</dbReference>
<sequence>MSEITWAQQAVNGFFEGRQHPTQAQCDRIAQSVSGASTVRNVDTPGSTSYTVVCTGHHTAKQDLVVSFREPEAYLDPGILRLARAIHGSVVPEASQHGMVEGADPPLAIYMMPYLPGISCLDALGCEVEADDNTVANYVCFIKHLAGYFARCWSAQQHTTAETQVRRLRGMERRLALLMETPSVLDTAAVLPLQQSLPLLFAPEYPQVLTHGDLSKTNILIDANTYEITGIVDWSLASVLPFGMELDSLYLMTGYMDRGGWHDYACRSWLHDVFWDTFWHLSGIKEGDRQREVRDMAERAARIGAVLRYAFRRNADGSPSEVPAPHDARAWSYLHAWLAT</sequence>
<dbReference type="GO" id="GO:0016301">
    <property type="term" value="F:kinase activity"/>
    <property type="evidence" value="ECO:0007669"/>
    <property type="project" value="UniProtKB-KW"/>
</dbReference>
<keyword evidence="2" id="KW-0418">Kinase</keyword>
<protein>
    <submittedName>
        <fullName evidence="2">Protein kinase-like domain protein</fullName>
    </submittedName>
</protein>
<accession>A0A167SFC0</accession>
<dbReference type="PANTHER" id="PTHR21310">
    <property type="entry name" value="AMINOGLYCOSIDE PHOSPHOTRANSFERASE-RELATED-RELATED"/>
    <property type="match status" value="1"/>
</dbReference>
<evidence type="ECO:0000313" key="3">
    <source>
        <dbReference type="Proteomes" id="UP000076874"/>
    </source>
</evidence>
<evidence type="ECO:0000313" key="2">
    <source>
        <dbReference type="EMBL" id="OAA59574.1"/>
    </source>
</evidence>
<organism evidence="2 3">
    <name type="scientific">Niveomyces insectorum RCEF 264</name>
    <dbReference type="NCBI Taxonomy" id="1081102"/>
    <lineage>
        <taxon>Eukaryota</taxon>
        <taxon>Fungi</taxon>
        <taxon>Dikarya</taxon>
        <taxon>Ascomycota</taxon>
        <taxon>Pezizomycotina</taxon>
        <taxon>Sordariomycetes</taxon>
        <taxon>Hypocreomycetidae</taxon>
        <taxon>Hypocreales</taxon>
        <taxon>Cordycipitaceae</taxon>
        <taxon>Niveomyces</taxon>
    </lineage>
</organism>
<reference evidence="2 3" key="1">
    <citation type="journal article" date="2016" name="Genome Biol. Evol.">
        <title>Divergent and convergent evolution of fungal pathogenicity.</title>
        <authorList>
            <person name="Shang Y."/>
            <person name="Xiao G."/>
            <person name="Zheng P."/>
            <person name="Cen K."/>
            <person name="Zhan S."/>
            <person name="Wang C."/>
        </authorList>
    </citation>
    <scope>NUCLEOTIDE SEQUENCE [LARGE SCALE GENOMIC DNA]</scope>
    <source>
        <strain evidence="2 3">RCEF 264</strain>
    </source>
</reference>
<dbReference type="PANTHER" id="PTHR21310:SF59">
    <property type="entry name" value="AMINOGLYCOSIDE PHOSPHOTRANSFERASE DOMAIN-CONTAINING PROTEIN"/>
    <property type="match status" value="1"/>
</dbReference>
<dbReference type="Gene3D" id="3.90.1200.10">
    <property type="match status" value="1"/>
</dbReference>
<dbReference type="SUPFAM" id="SSF56112">
    <property type="entry name" value="Protein kinase-like (PK-like)"/>
    <property type="match status" value="1"/>
</dbReference>
<dbReference type="InterPro" id="IPR011009">
    <property type="entry name" value="Kinase-like_dom_sf"/>
</dbReference>
<dbReference type="EMBL" id="AZHD01000010">
    <property type="protein sequence ID" value="OAA59574.1"/>
    <property type="molecule type" value="Genomic_DNA"/>
</dbReference>
<dbReference type="InterPro" id="IPR002575">
    <property type="entry name" value="Aminoglycoside_PTrfase"/>
</dbReference>
<dbReference type="OrthoDB" id="5598852at2759"/>
<evidence type="ECO:0000259" key="1">
    <source>
        <dbReference type="Pfam" id="PF01636"/>
    </source>
</evidence>
<name>A0A167SFC0_9HYPO</name>
<proteinExistence type="predicted"/>
<dbReference type="STRING" id="1081102.A0A167SFC0"/>
<dbReference type="Pfam" id="PF01636">
    <property type="entry name" value="APH"/>
    <property type="match status" value="1"/>
</dbReference>
<dbReference type="Proteomes" id="UP000076874">
    <property type="component" value="Unassembled WGS sequence"/>
</dbReference>